<evidence type="ECO:0000313" key="3">
    <source>
        <dbReference type="Proteomes" id="UP000005408"/>
    </source>
</evidence>
<sequence>MKKRCQENARIEDESLVRQAYLENKMELSNWFATLLRGLLLLPFIAMSVARDVLGMFIPALKPGPESKQKRYTYSKD</sequence>
<accession>A0A8W8I4J1</accession>
<keyword evidence="3" id="KW-1185">Reference proteome</keyword>
<name>A0A8W8I4J1_MAGGI</name>
<evidence type="ECO:0000256" key="1">
    <source>
        <dbReference type="SAM" id="Phobius"/>
    </source>
</evidence>
<keyword evidence="1" id="KW-0472">Membrane</keyword>
<keyword evidence="1" id="KW-1133">Transmembrane helix</keyword>
<dbReference type="Proteomes" id="UP000005408">
    <property type="component" value="Unassembled WGS sequence"/>
</dbReference>
<keyword evidence="1" id="KW-0812">Transmembrane</keyword>
<protein>
    <submittedName>
        <fullName evidence="2">Uncharacterized protein</fullName>
    </submittedName>
</protein>
<organism evidence="2 3">
    <name type="scientific">Magallana gigas</name>
    <name type="common">Pacific oyster</name>
    <name type="synonym">Crassostrea gigas</name>
    <dbReference type="NCBI Taxonomy" id="29159"/>
    <lineage>
        <taxon>Eukaryota</taxon>
        <taxon>Metazoa</taxon>
        <taxon>Spiralia</taxon>
        <taxon>Lophotrochozoa</taxon>
        <taxon>Mollusca</taxon>
        <taxon>Bivalvia</taxon>
        <taxon>Autobranchia</taxon>
        <taxon>Pteriomorphia</taxon>
        <taxon>Ostreida</taxon>
        <taxon>Ostreoidea</taxon>
        <taxon>Ostreidae</taxon>
        <taxon>Magallana</taxon>
    </lineage>
</organism>
<reference evidence="2" key="1">
    <citation type="submission" date="2022-08" db="UniProtKB">
        <authorList>
            <consortium name="EnsemblMetazoa"/>
        </authorList>
    </citation>
    <scope>IDENTIFICATION</scope>
    <source>
        <strain evidence="2">05x7-T-G4-1.051#20</strain>
    </source>
</reference>
<feature type="transmembrane region" description="Helical" evidence="1">
    <location>
        <begin position="31"/>
        <end position="50"/>
    </location>
</feature>
<dbReference type="AlphaFoldDB" id="A0A8W8I4J1"/>
<dbReference type="EnsemblMetazoa" id="G12547.7">
    <property type="protein sequence ID" value="G12547.7:cds"/>
    <property type="gene ID" value="G12547"/>
</dbReference>
<proteinExistence type="predicted"/>
<evidence type="ECO:0000313" key="2">
    <source>
        <dbReference type="EnsemblMetazoa" id="G12547.7:cds"/>
    </source>
</evidence>